<dbReference type="SUPFAM" id="SSF82771">
    <property type="entry name" value="GIY-YIG endonuclease"/>
    <property type="match status" value="1"/>
</dbReference>
<gene>
    <name evidence="3" type="ORF">CLV33_107228</name>
</gene>
<proteinExistence type="inferred from homology"/>
<evidence type="ECO:0000313" key="3">
    <source>
        <dbReference type="EMBL" id="PQV47440.1"/>
    </source>
</evidence>
<accession>A0A362X501</accession>
<dbReference type="Pfam" id="PF01541">
    <property type="entry name" value="GIY-YIG"/>
    <property type="match status" value="1"/>
</dbReference>
<comment type="similarity">
    <text evidence="1">Belongs to the UPF0213 family.</text>
</comment>
<evidence type="ECO:0000256" key="1">
    <source>
        <dbReference type="ARBA" id="ARBA00007435"/>
    </source>
</evidence>
<dbReference type="AlphaFoldDB" id="A0A362X501"/>
<dbReference type="CDD" id="cd10449">
    <property type="entry name" value="GIY-YIG_SLX1_like"/>
    <property type="match status" value="1"/>
</dbReference>
<dbReference type="GO" id="GO:0004519">
    <property type="term" value="F:endonuclease activity"/>
    <property type="evidence" value="ECO:0007669"/>
    <property type="project" value="UniProtKB-KW"/>
</dbReference>
<keyword evidence="3" id="KW-0378">Hydrolase</keyword>
<dbReference type="InterPro" id="IPR035901">
    <property type="entry name" value="GIY-YIG_endonuc_sf"/>
</dbReference>
<protein>
    <submittedName>
        <fullName evidence="3">Putative endonuclease</fullName>
    </submittedName>
</protein>
<dbReference type="PANTHER" id="PTHR34477">
    <property type="entry name" value="UPF0213 PROTEIN YHBQ"/>
    <property type="match status" value="1"/>
</dbReference>
<evidence type="ECO:0000259" key="2">
    <source>
        <dbReference type="PROSITE" id="PS50164"/>
    </source>
</evidence>
<comment type="caution">
    <text evidence="3">The sequence shown here is derived from an EMBL/GenBank/DDBJ whole genome shotgun (WGS) entry which is preliminary data.</text>
</comment>
<dbReference type="EMBL" id="PVEO01000007">
    <property type="protein sequence ID" value="PQV47440.1"/>
    <property type="molecule type" value="Genomic_DNA"/>
</dbReference>
<dbReference type="Gene3D" id="3.40.1440.10">
    <property type="entry name" value="GIY-YIG endonuclease"/>
    <property type="match status" value="1"/>
</dbReference>
<name>A0A362X501_9FLAO</name>
<organism evidence="3 4">
    <name type="scientific">Jejuia pallidilutea</name>
    <dbReference type="NCBI Taxonomy" id="504487"/>
    <lineage>
        <taxon>Bacteria</taxon>
        <taxon>Pseudomonadati</taxon>
        <taxon>Bacteroidota</taxon>
        <taxon>Flavobacteriia</taxon>
        <taxon>Flavobacteriales</taxon>
        <taxon>Flavobacteriaceae</taxon>
        <taxon>Jejuia</taxon>
    </lineage>
</organism>
<dbReference type="Proteomes" id="UP000251545">
    <property type="component" value="Unassembled WGS sequence"/>
</dbReference>
<dbReference type="InterPro" id="IPR050190">
    <property type="entry name" value="UPF0213_domain"/>
</dbReference>
<feature type="domain" description="GIY-YIG" evidence="2">
    <location>
        <begin position="1"/>
        <end position="78"/>
    </location>
</feature>
<reference evidence="3 4" key="1">
    <citation type="submission" date="2018-02" db="EMBL/GenBank/DDBJ databases">
        <title>Genomic Encyclopedia of Archaeal and Bacterial Type Strains, Phase II (KMG-II): from individual species to whole genera.</title>
        <authorList>
            <person name="Goeker M."/>
        </authorList>
    </citation>
    <scope>NUCLEOTIDE SEQUENCE [LARGE SCALE GENOMIC DNA]</scope>
    <source>
        <strain evidence="3 4">DSM 21165</strain>
    </source>
</reference>
<dbReference type="RefSeq" id="WP_105474269.1">
    <property type="nucleotide sequence ID" value="NZ_PVEO01000007.1"/>
</dbReference>
<dbReference type="InterPro" id="IPR000305">
    <property type="entry name" value="GIY-YIG_endonuc"/>
</dbReference>
<dbReference type="PROSITE" id="PS50164">
    <property type="entry name" value="GIY_YIG"/>
    <property type="match status" value="1"/>
</dbReference>
<keyword evidence="3" id="KW-0540">Nuclease</keyword>
<dbReference type="PANTHER" id="PTHR34477:SF1">
    <property type="entry name" value="UPF0213 PROTEIN YHBQ"/>
    <property type="match status" value="1"/>
</dbReference>
<sequence>MEYKVYILYSKKLNRYYVGQTNNIEKRLKTHNSGGKKYTTKGIPWVLVRIYNCKSRSMAMQLERKIKKRGIERFIEEN</sequence>
<evidence type="ECO:0000313" key="4">
    <source>
        <dbReference type="Proteomes" id="UP000251545"/>
    </source>
</evidence>
<keyword evidence="3" id="KW-0255">Endonuclease</keyword>